<feature type="region of interest" description="Disordered" evidence="1">
    <location>
        <begin position="528"/>
        <end position="548"/>
    </location>
</feature>
<feature type="compositionally biased region" description="Low complexity" evidence="1">
    <location>
        <begin position="175"/>
        <end position="187"/>
    </location>
</feature>
<dbReference type="OrthoDB" id="2434934at2759"/>
<reference evidence="2" key="1">
    <citation type="journal article" date="2020" name="Fungal Divers.">
        <title>Resolving the Mortierellaceae phylogeny through synthesis of multi-gene phylogenetics and phylogenomics.</title>
        <authorList>
            <person name="Vandepol N."/>
            <person name="Liber J."/>
            <person name="Desiro A."/>
            <person name="Na H."/>
            <person name="Kennedy M."/>
            <person name="Barry K."/>
            <person name="Grigoriev I.V."/>
            <person name="Miller A.N."/>
            <person name="O'Donnell K."/>
            <person name="Stajich J.E."/>
            <person name="Bonito G."/>
        </authorList>
    </citation>
    <scope>NUCLEOTIDE SEQUENCE</scope>
    <source>
        <strain evidence="2">REB-010B</strain>
    </source>
</reference>
<gene>
    <name evidence="2" type="ORF">BGZ99_002113</name>
</gene>
<evidence type="ECO:0000256" key="1">
    <source>
        <dbReference type="SAM" id="MobiDB-lite"/>
    </source>
</evidence>
<feature type="region of interest" description="Disordered" evidence="1">
    <location>
        <begin position="235"/>
        <end position="260"/>
    </location>
</feature>
<dbReference type="Proteomes" id="UP000738325">
    <property type="component" value="Unassembled WGS sequence"/>
</dbReference>
<evidence type="ECO:0000313" key="3">
    <source>
        <dbReference type="Proteomes" id="UP000738325"/>
    </source>
</evidence>
<keyword evidence="3" id="KW-1185">Reference proteome</keyword>
<feature type="region of interest" description="Disordered" evidence="1">
    <location>
        <begin position="138"/>
        <end position="200"/>
    </location>
</feature>
<dbReference type="AlphaFoldDB" id="A0A9P6V090"/>
<proteinExistence type="predicted"/>
<comment type="caution">
    <text evidence="2">The sequence shown here is derived from an EMBL/GenBank/DDBJ whole genome shotgun (WGS) entry which is preliminary data.</text>
</comment>
<organism evidence="2 3">
    <name type="scientific">Dissophora globulifera</name>
    <dbReference type="NCBI Taxonomy" id="979702"/>
    <lineage>
        <taxon>Eukaryota</taxon>
        <taxon>Fungi</taxon>
        <taxon>Fungi incertae sedis</taxon>
        <taxon>Mucoromycota</taxon>
        <taxon>Mortierellomycotina</taxon>
        <taxon>Mortierellomycetes</taxon>
        <taxon>Mortierellales</taxon>
        <taxon>Mortierellaceae</taxon>
        <taxon>Dissophora</taxon>
    </lineage>
</organism>
<accession>A0A9P6V090</accession>
<sequence>MSTTLSEKYQTLKMSKSIKRATTDGIFARKQDQKQPHHLHTSASSPDLIDAHSTDSHQPKPSYSLFIAELISAFNSLSSTSSTTTAPTSSSILHTFFQGADHEAHVDGKQKKNVVKALQNADPAKVNEIISLLKAMPDPTATGARSPWIDPGKVTAPATTQKQKKSRTEDDKENNNNGNLKNGNKTTKGTEKWGLKKQKQERLDNDLEEWDEIEKGGFWSTPKSNDQATGVVIESDSSKGPRWFPSSAPSTPIPTASPPTANEKATYFIEAKPEVKQDIKQETKQATSNNSFTSSGFGSLRLNAKTKSTGDSAGTLVKQQASKKSFWSGEQIALAAASLLVVAAASTPKELKTDPAAVKASTLHRQASMPLLRKASMKALLPTTKPDLEKATPPLPVTEVAVTSSSYLIATINSITKQFFALQQGPPSLHNVSVYTFWWGYEIYVPHKCIENIERVSNTSQIFFNILSSAISGIPGLGALVPIAKIISAWVGYQWSVIKAEDVGRGVVISATWVLPVALASRSWDHPGGEEDVPMPSSIASQPKKTLKSKLKLIGN</sequence>
<dbReference type="EMBL" id="JAAAIP010000016">
    <property type="protein sequence ID" value="KAG0329402.1"/>
    <property type="molecule type" value="Genomic_DNA"/>
</dbReference>
<feature type="region of interest" description="Disordered" evidence="1">
    <location>
        <begin position="23"/>
        <end position="56"/>
    </location>
</feature>
<name>A0A9P6V090_9FUNG</name>
<evidence type="ECO:0000313" key="2">
    <source>
        <dbReference type="EMBL" id="KAG0329402.1"/>
    </source>
</evidence>
<feature type="compositionally biased region" description="Basic and acidic residues" evidence="1">
    <location>
        <begin position="188"/>
        <end position="200"/>
    </location>
</feature>
<protein>
    <submittedName>
        <fullName evidence="2">Uncharacterized protein</fullName>
    </submittedName>
</protein>